<dbReference type="InterPro" id="IPR008271">
    <property type="entry name" value="Ser/Thr_kinase_AS"/>
</dbReference>
<name>A0ABP1GDC1_9CHLO</name>
<feature type="region of interest" description="Disordered" evidence="7">
    <location>
        <begin position="541"/>
        <end position="579"/>
    </location>
</feature>
<evidence type="ECO:0000256" key="6">
    <source>
        <dbReference type="PROSITE-ProRule" id="PRU10141"/>
    </source>
</evidence>
<keyword evidence="2" id="KW-0808">Transferase</keyword>
<organism evidence="9 10">
    <name type="scientific">Coccomyxa viridis</name>
    <dbReference type="NCBI Taxonomy" id="1274662"/>
    <lineage>
        <taxon>Eukaryota</taxon>
        <taxon>Viridiplantae</taxon>
        <taxon>Chlorophyta</taxon>
        <taxon>core chlorophytes</taxon>
        <taxon>Trebouxiophyceae</taxon>
        <taxon>Trebouxiophyceae incertae sedis</taxon>
        <taxon>Coccomyxaceae</taxon>
        <taxon>Coccomyxa</taxon>
    </lineage>
</organism>
<dbReference type="InterPro" id="IPR017441">
    <property type="entry name" value="Protein_kinase_ATP_BS"/>
</dbReference>
<feature type="region of interest" description="Disordered" evidence="7">
    <location>
        <begin position="929"/>
        <end position="1065"/>
    </location>
</feature>
<dbReference type="PROSITE" id="PS00108">
    <property type="entry name" value="PROTEIN_KINASE_ST"/>
    <property type="match status" value="1"/>
</dbReference>
<evidence type="ECO:0000313" key="10">
    <source>
        <dbReference type="Proteomes" id="UP001497392"/>
    </source>
</evidence>
<feature type="compositionally biased region" description="Basic and acidic residues" evidence="7">
    <location>
        <begin position="797"/>
        <end position="807"/>
    </location>
</feature>
<feature type="region of interest" description="Disordered" evidence="7">
    <location>
        <begin position="606"/>
        <end position="635"/>
    </location>
</feature>
<dbReference type="SUPFAM" id="SSF56112">
    <property type="entry name" value="Protein kinase-like (PK-like)"/>
    <property type="match status" value="1"/>
</dbReference>
<dbReference type="PROSITE" id="PS50011">
    <property type="entry name" value="PROTEIN_KINASE_DOM"/>
    <property type="match status" value="1"/>
</dbReference>
<dbReference type="InterPro" id="IPR050494">
    <property type="entry name" value="Ser_Thr_dual-spec_kinase"/>
</dbReference>
<keyword evidence="3 6" id="KW-0547">Nucleotide-binding</keyword>
<protein>
    <submittedName>
        <fullName evidence="9">G11290 protein</fullName>
    </submittedName>
</protein>
<evidence type="ECO:0000256" key="7">
    <source>
        <dbReference type="SAM" id="MobiDB-lite"/>
    </source>
</evidence>
<dbReference type="Pfam" id="PF00069">
    <property type="entry name" value="Pkinase"/>
    <property type="match status" value="1"/>
</dbReference>
<feature type="compositionally biased region" description="Polar residues" evidence="7">
    <location>
        <begin position="842"/>
        <end position="852"/>
    </location>
</feature>
<evidence type="ECO:0000313" key="9">
    <source>
        <dbReference type="EMBL" id="CAL5228203.1"/>
    </source>
</evidence>
<keyword evidence="4" id="KW-0418">Kinase</keyword>
<evidence type="ECO:0000256" key="4">
    <source>
        <dbReference type="ARBA" id="ARBA00022777"/>
    </source>
</evidence>
<keyword evidence="5 6" id="KW-0067">ATP-binding</keyword>
<dbReference type="PANTHER" id="PTHR24058:SF130">
    <property type="entry name" value="SERINE_THREONINE PROTEIN KINASES-RELATED"/>
    <property type="match status" value="1"/>
</dbReference>
<feature type="compositionally biased region" description="Basic and acidic residues" evidence="7">
    <location>
        <begin position="53"/>
        <end position="62"/>
    </location>
</feature>
<feature type="region of interest" description="Disordered" evidence="7">
    <location>
        <begin position="45"/>
        <end position="66"/>
    </location>
</feature>
<dbReference type="PANTHER" id="PTHR24058">
    <property type="entry name" value="DUAL SPECIFICITY PROTEIN KINASE"/>
    <property type="match status" value="1"/>
</dbReference>
<dbReference type="Gene3D" id="1.10.510.10">
    <property type="entry name" value="Transferase(Phosphotransferase) domain 1"/>
    <property type="match status" value="1"/>
</dbReference>
<dbReference type="InterPro" id="IPR000719">
    <property type="entry name" value="Prot_kinase_dom"/>
</dbReference>
<evidence type="ECO:0000256" key="1">
    <source>
        <dbReference type="ARBA" id="ARBA00022527"/>
    </source>
</evidence>
<accession>A0ABP1GDC1</accession>
<evidence type="ECO:0000256" key="5">
    <source>
        <dbReference type="ARBA" id="ARBA00022840"/>
    </source>
</evidence>
<dbReference type="InterPro" id="IPR011009">
    <property type="entry name" value="Kinase-like_dom_sf"/>
</dbReference>
<keyword evidence="10" id="KW-1185">Reference proteome</keyword>
<feature type="compositionally biased region" description="Low complexity" evidence="7">
    <location>
        <begin position="754"/>
        <end position="780"/>
    </location>
</feature>
<dbReference type="PROSITE" id="PS00107">
    <property type="entry name" value="PROTEIN_KINASE_ATP"/>
    <property type="match status" value="1"/>
</dbReference>
<evidence type="ECO:0000256" key="2">
    <source>
        <dbReference type="ARBA" id="ARBA00022679"/>
    </source>
</evidence>
<feature type="region of interest" description="Disordered" evidence="7">
    <location>
        <begin position="754"/>
        <end position="915"/>
    </location>
</feature>
<gene>
    <name evidence="9" type="primary">g11290</name>
    <name evidence="9" type="ORF">VP750_LOCUS10109</name>
</gene>
<feature type="compositionally biased region" description="Polar residues" evidence="7">
    <location>
        <begin position="904"/>
        <end position="913"/>
    </location>
</feature>
<evidence type="ECO:0000256" key="3">
    <source>
        <dbReference type="ARBA" id="ARBA00022741"/>
    </source>
</evidence>
<comment type="caution">
    <text evidence="9">The sequence shown here is derived from an EMBL/GenBank/DDBJ whole genome shotgun (WGS) entry which is preliminary data.</text>
</comment>
<feature type="compositionally biased region" description="Polar residues" evidence="7">
    <location>
        <begin position="1039"/>
        <end position="1052"/>
    </location>
</feature>
<proteinExistence type="predicted"/>
<feature type="compositionally biased region" description="Basic and acidic residues" evidence="7">
    <location>
        <begin position="976"/>
        <end position="989"/>
    </location>
</feature>
<evidence type="ECO:0000259" key="8">
    <source>
        <dbReference type="PROSITE" id="PS50011"/>
    </source>
</evidence>
<feature type="binding site" evidence="6">
    <location>
        <position position="114"/>
    </location>
    <ligand>
        <name>ATP</name>
        <dbReference type="ChEBI" id="CHEBI:30616"/>
    </ligand>
</feature>
<reference evidence="9 10" key="1">
    <citation type="submission" date="2024-06" db="EMBL/GenBank/DDBJ databases">
        <authorList>
            <person name="Kraege A."/>
            <person name="Thomma B."/>
        </authorList>
    </citation>
    <scope>NUCLEOTIDE SEQUENCE [LARGE SCALE GENOMIC DNA]</scope>
</reference>
<feature type="compositionally biased region" description="Low complexity" evidence="7">
    <location>
        <begin position="547"/>
        <end position="570"/>
    </location>
</feature>
<dbReference type="EMBL" id="CAXHTA020000018">
    <property type="protein sequence ID" value="CAL5228203.1"/>
    <property type="molecule type" value="Genomic_DNA"/>
</dbReference>
<keyword evidence="1" id="KW-0723">Serine/threonine-protein kinase</keyword>
<feature type="compositionally biased region" description="Polar residues" evidence="7">
    <location>
        <begin position="809"/>
        <end position="826"/>
    </location>
</feature>
<feature type="compositionally biased region" description="Low complexity" evidence="7">
    <location>
        <begin position="708"/>
        <end position="720"/>
    </location>
</feature>
<dbReference type="Proteomes" id="UP001497392">
    <property type="component" value="Unassembled WGS sequence"/>
</dbReference>
<feature type="domain" description="Protein kinase" evidence="8">
    <location>
        <begin position="83"/>
        <end position="403"/>
    </location>
</feature>
<sequence>MLGDVFSGAFQPFAGLTSLQQAPCGLPSPCNVSLLQTVALKALHRADTEEEQHESSSSHEHSQTLSDGRLNVGTHLLLMAKRYAYLSLIGEGTSAQVVLAEDTLQPSRPLVAIKIMKRQHTYTGQKEMRALRYLHAHGLASMSAVKLLGSFMHAGHLCLVLERLHGSLLDYLSHSSTLPSAVQLTNLRQIAFQLLGTMAVVHAHGVVHADLKPENILLREPLQEGSPACPEVLITDFGSAFSTSETDTAKVAFEMQTLPYRAPEVLAGAGLTDGAAVDAWSLGCILAELALKRPLFPCNSPSQLLAQMENMLRTPSSAAVSGSGFVHQHDASRHFEEDDELIARLASSSAAHPTIPSWQSNLSLLASELVKVDQALADLILKLLCWDPAKRLSTIDALLHPFFDPLSPVRHLLQVAPLGTSAASMQHLKQLGLQSLIQQVRAVSRPGSRLPSRSRDSRASPAPSCPTPISQRDAGKQVFEGSQRTQDLLKGSAPKQATSAPLLLAPAVAESPPSLKDMLLVQELRANSALGSTGAALLPARSEQGLQQASSNQAGPASAQAAAAQAPGSSHHTPCSDSLVTRSAGVVGGLHAELQPPLESSLYSLEQAQDGSKQACAAPTQPAGSVHSPGSRDRAGRNFRLSAAQALFPEIQSRLPPVSFAMAGYTDMYDFPEGALAVADSFLRDAPSLERPERPAMPAENTANTQSAAAAVEAGAHPAASLHHSRDPSASTAGRATHPGAFDVLAPEALAETGAAAGASPPEGPRSQRAAASRPAAVAQETEQRSCRSSGTPHKTGTRDTHADGDSLRLQQQCEHSQAGMQSRPEQASIHGDDCRAPDTKAGSSDSSQAAHESQAGVTIPIRSADATTTAQHGGTSGEDEYGRSPGGSAVVREMSARRDLDSKQQPQISNPNSGLDVLAAAASAVGAVPNGRAGRGRGPLVAGTPARNAVLSRTRKAPEQIVTAGATPGRKRKALKEADPSFSPDKKQRPGSAAVISSPSKATPSKRKPGRPKTPSKAGSRPASAASPVRNGAKKGQGASTVSTQPYNGSLANPALRPLGSLGTGKERTISSIYRTPSRAAQRLAAVSNRDTPQLRDRASIAEKGAKPWWVV</sequence>
<feature type="region of interest" description="Disordered" evidence="7">
    <location>
        <begin position="689"/>
        <end position="738"/>
    </location>
</feature>
<feature type="region of interest" description="Disordered" evidence="7">
    <location>
        <begin position="444"/>
        <end position="476"/>
    </location>
</feature>
<dbReference type="SMART" id="SM00220">
    <property type="entry name" value="S_TKc"/>
    <property type="match status" value="1"/>
</dbReference>
<dbReference type="Gene3D" id="3.30.200.20">
    <property type="entry name" value="Phosphorylase Kinase, domain 1"/>
    <property type="match status" value="1"/>
</dbReference>